<name>A0A183P4Q1_9TREM</name>
<evidence type="ECO:0000313" key="2">
    <source>
        <dbReference type="EMBL" id="VDP49334.1"/>
    </source>
</evidence>
<dbReference type="InterPro" id="IPR004963">
    <property type="entry name" value="PAE/NOTUM"/>
</dbReference>
<protein>
    <submittedName>
        <fullName evidence="2">Uncharacterized protein</fullName>
    </submittedName>
</protein>
<dbReference type="GO" id="GO:0016787">
    <property type="term" value="F:hydrolase activity"/>
    <property type="evidence" value="ECO:0007669"/>
    <property type="project" value="InterPro"/>
</dbReference>
<dbReference type="STRING" id="31246.A0A183P4Q1"/>
<evidence type="ECO:0000313" key="3">
    <source>
        <dbReference type="Proteomes" id="UP000269396"/>
    </source>
</evidence>
<dbReference type="Pfam" id="PF03283">
    <property type="entry name" value="PAE"/>
    <property type="match status" value="1"/>
</dbReference>
<evidence type="ECO:0000256" key="1">
    <source>
        <dbReference type="ARBA" id="ARBA00010213"/>
    </source>
</evidence>
<dbReference type="AlphaFoldDB" id="A0A183P4Q1"/>
<proteinExistence type="inferred from homology"/>
<comment type="similarity">
    <text evidence="1">Belongs to the pectinacetylesterase family. Notum subfamily.</text>
</comment>
<dbReference type="EMBL" id="UZAL01029622">
    <property type="protein sequence ID" value="VDP49334.1"/>
    <property type="molecule type" value="Genomic_DNA"/>
</dbReference>
<keyword evidence="3" id="KW-1185">Reference proteome</keyword>
<gene>
    <name evidence="2" type="ORF">SMTD_LOCUS9337</name>
</gene>
<accession>A0A183P4Q1</accession>
<organism evidence="2 3">
    <name type="scientific">Schistosoma mattheei</name>
    <dbReference type="NCBI Taxonomy" id="31246"/>
    <lineage>
        <taxon>Eukaryota</taxon>
        <taxon>Metazoa</taxon>
        <taxon>Spiralia</taxon>
        <taxon>Lophotrochozoa</taxon>
        <taxon>Platyhelminthes</taxon>
        <taxon>Trematoda</taxon>
        <taxon>Digenea</taxon>
        <taxon>Strigeidida</taxon>
        <taxon>Schistosomatoidea</taxon>
        <taxon>Schistosomatidae</taxon>
        <taxon>Schistosoma</taxon>
    </lineage>
</organism>
<dbReference type="PANTHER" id="PTHR21562">
    <property type="entry name" value="NOTUM-RELATED"/>
    <property type="match status" value="1"/>
</dbReference>
<dbReference type="Proteomes" id="UP000269396">
    <property type="component" value="Unassembled WGS sequence"/>
</dbReference>
<dbReference type="PANTHER" id="PTHR21562:SF122">
    <property type="entry name" value="PALMITOLEOYL-PROTEIN CARBOXYLESTERASE NOTUM"/>
    <property type="match status" value="1"/>
</dbReference>
<feature type="non-terminal residue" evidence="2">
    <location>
        <position position="1"/>
    </location>
</feature>
<reference evidence="2 3" key="1">
    <citation type="submission" date="2018-11" db="EMBL/GenBank/DDBJ databases">
        <authorList>
            <consortium name="Pathogen Informatics"/>
        </authorList>
    </citation>
    <scope>NUCLEOTIDE SEQUENCE [LARGE SCALE GENOMIC DNA]</scope>
    <source>
        <strain>Denwood</strain>
        <strain evidence="3">Zambia</strain>
    </source>
</reference>
<sequence length="315" mass="36969">YLPISNKHPLLSETYSKQQLIHIHNSISIEIPFSLRQYTTLYYIIIIIIIIITWLDNVKAKPSYYKSFIYTTEQNTNNNNKNNNNNHNNDSWNMIEPWEPLKKPIEHQLDRFNNDHKHNEWNNIRLQYQSHQLYLLNNNGAKCNDGSSAGRGFVNIILLLSSSKIYNSGWYCFDEETCILRESNAFSLFSSKFWPKTRSFGGILSSDSNANPIYHDFHSVFIPYCSSDLWTGKMANRSGDFYFHGSRILAAVIDNIPWQNAAYTEKVIFAGSRFWNPRIPKPCRKAHPKEEKWKCYLAPFMYPHLKSTFIDLLKY</sequence>